<dbReference type="Proteomes" id="UP001500945">
    <property type="component" value="Unassembled WGS sequence"/>
</dbReference>
<evidence type="ECO:0000313" key="2">
    <source>
        <dbReference type="EMBL" id="GAA4404455.1"/>
    </source>
</evidence>
<evidence type="ECO:0000256" key="1">
    <source>
        <dbReference type="SAM" id="MobiDB-lite"/>
    </source>
</evidence>
<dbReference type="SUPFAM" id="SSF58113">
    <property type="entry name" value="Apolipoprotein A-I"/>
    <property type="match status" value="1"/>
</dbReference>
<name>A0ABP8KDM8_9MICO</name>
<protein>
    <recommendedName>
        <fullName evidence="4">DUF3618 domain-containing protein</fullName>
    </recommendedName>
</protein>
<dbReference type="EMBL" id="BAABGM010000011">
    <property type="protein sequence ID" value="GAA4404455.1"/>
    <property type="molecule type" value="Genomic_DNA"/>
</dbReference>
<dbReference type="InterPro" id="IPR022062">
    <property type="entry name" value="DUF3618"/>
</dbReference>
<keyword evidence="3" id="KW-1185">Reference proteome</keyword>
<dbReference type="Pfam" id="PF12277">
    <property type="entry name" value="DUF3618"/>
    <property type="match status" value="1"/>
</dbReference>
<gene>
    <name evidence="2" type="ORF">GCM10023168_17100</name>
</gene>
<organism evidence="2 3">
    <name type="scientific">Fodinibacter luteus</name>
    <dbReference type="NCBI Taxonomy" id="552064"/>
    <lineage>
        <taxon>Bacteria</taxon>
        <taxon>Bacillati</taxon>
        <taxon>Actinomycetota</taxon>
        <taxon>Actinomycetes</taxon>
        <taxon>Micrococcales</taxon>
        <taxon>Intrasporangiaceae</taxon>
        <taxon>Fodinibacter (ex Wang et al. 2009)</taxon>
    </lineage>
</organism>
<dbReference type="RefSeq" id="WP_345204648.1">
    <property type="nucleotide sequence ID" value="NZ_BAABGM010000011.1"/>
</dbReference>
<reference evidence="3" key="1">
    <citation type="journal article" date="2019" name="Int. J. Syst. Evol. Microbiol.">
        <title>The Global Catalogue of Microorganisms (GCM) 10K type strain sequencing project: providing services to taxonomists for standard genome sequencing and annotation.</title>
        <authorList>
            <consortium name="The Broad Institute Genomics Platform"/>
            <consortium name="The Broad Institute Genome Sequencing Center for Infectious Disease"/>
            <person name="Wu L."/>
            <person name="Ma J."/>
        </authorList>
    </citation>
    <scope>NUCLEOTIDE SEQUENCE [LARGE SCALE GENOMIC DNA]</scope>
    <source>
        <strain evidence="3">JCM 17809</strain>
    </source>
</reference>
<evidence type="ECO:0008006" key="4">
    <source>
        <dbReference type="Google" id="ProtNLM"/>
    </source>
</evidence>
<feature type="compositionally biased region" description="Basic and acidic residues" evidence="1">
    <location>
        <begin position="169"/>
        <end position="182"/>
    </location>
</feature>
<evidence type="ECO:0000313" key="3">
    <source>
        <dbReference type="Proteomes" id="UP001500945"/>
    </source>
</evidence>
<proteinExistence type="predicted"/>
<sequence length="199" mass="20624">MTTTENDPQAIRREIDRTRGRLSEDVDVLTESVRPSSVARRSVDRATTRASRLKDTVMGSTHDLADAGAEQVHGAADTVRQAPQAARRQAQGNPLAAGAVALAAGWLVGSLLPASRTERELAGAAKEQAQPVLDEARAVAQDAAEHLKEPAQQAVQSVRETAQEGMSAVRDEGSSRAQDVKDQAGAGSGTGGGPAGSLA</sequence>
<accession>A0ABP8KDM8</accession>
<feature type="region of interest" description="Disordered" evidence="1">
    <location>
        <begin position="122"/>
        <end position="199"/>
    </location>
</feature>
<comment type="caution">
    <text evidence="2">The sequence shown here is derived from an EMBL/GenBank/DDBJ whole genome shotgun (WGS) entry which is preliminary data.</text>
</comment>
<feature type="compositionally biased region" description="Gly residues" evidence="1">
    <location>
        <begin position="186"/>
        <end position="199"/>
    </location>
</feature>
<dbReference type="Gene3D" id="1.10.287.700">
    <property type="entry name" value="Helix hairpin bin"/>
    <property type="match status" value="1"/>
</dbReference>